<evidence type="ECO:0000313" key="2">
    <source>
        <dbReference type="Proteomes" id="UP000465305"/>
    </source>
</evidence>
<protein>
    <submittedName>
        <fullName evidence="1">Uncharacterized protein</fullName>
    </submittedName>
</protein>
<proteinExistence type="predicted"/>
<accession>A0A7I9YGY7</accession>
<comment type="caution">
    <text evidence="1">The sequence shown here is derived from an EMBL/GenBank/DDBJ whole genome shotgun (WGS) entry which is preliminary data.</text>
</comment>
<organism evidence="1 2">
    <name type="scientific">Mycolicibacter algericus</name>
    <name type="common">Mycobacterium algericum</name>
    <dbReference type="NCBI Taxonomy" id="1288388"/>
    <lineage>
        <taxon>Bacteria</taxon>
        <taxon>Bacillati</taxon>
        <taxon>Actinomycetota</taxon>
        <taxon>Actinomycetes</taxon>
        <taxon>Mycobacteriales</taxon>
        <taxon>Mycobacteriaceae</taxon>
        <taxon>Mycolicibacter</taxon>
    </lineage>
</organism>
<dbReference type="AlphaFoldDB" id="A0A7I9YGY7"/>
<sequence length="115" mass="13518">MENVEEPEWMIDGVPYWKLKTVPGGKRRFGGERRLAAYLWFNVPIGGTFTMRQLREALGDDGVPEPAEQLDRRLRNLRKQGWKFRSYKDQYGQAMDEYVLEEKGNKLWLGEGTKH</sequence>
<dbReference type="RefSeq" id="WP_083037769.1">
    <property type="nucleotide sequence ID" value="NZ_BLKY01000001.1"/>
</dbReference>
<dbReference type="Proteomes" id="UP000465305">
    <property type="component" value="Unassembled WGS sequence"/>
</dbReference>
<name>A0A7I9YGY7_MYCAL</name>
<reference evidence="1 2" key="1">
    <citation type="journal article" date="2019" name="Emerg. Microbes Infect.">
        <title>Comprehensive subspecies identification of 175 nontuberculous mycobacteria species based on 7547 genomic profiles.</title>
        <authorList>
            <person name="Matsumoto Y."/>
            <person name="Kinjo T."/>
            <person name="Motooka D."/>
            <person name="Nabeya D."/>
            <person name="Jung N."/>
            <person name="Uechi K."/>
            <person name="Horii T."/>
            <person name="Iida T."/>
            <person name="Fujita J."/>
            <person name="Nakamura S."/>
        </authorList>
    </citation>
    <scope>NUCLEOTIDE SEQUENCE [LARGE SCALE GENOMIC DNA]</scope>
    <source>
        <strain evidence="1 2">JCM 30723</strain>
    </source>
</reference>
<gene>
    <name evidence="1" type="ORF">MALGJ_44390</name>
</gene>
<evidence type="ECO:0000313" key="1">
    <source>
        <dbReference type="EMBL" id="GFG87763.1"/>
    </source>
</evidence>
<dbReference type="EMBL" id="BLKY01000001">
    <property type="protein sequence ID" value="GFG87763.1"/>
    <property type="molecule type" value="Genomic_DNA"/>
</dbReference>